<dbReference type="Gene3D" id="3.40.190.10">
    <property type="entry name" value="Periplasmic binding protein-like II"/>
    <property type="match status" value="2"/>
</dbReference>
<sequence length="311" mass="33145">MVRTRLGGMVLALVCLASVLSGCDSQFAGVRLRIAAGFPSGVYHSLSESLAAAWQRQLEIERPEVIKTSGSPENIRKLCAGEADVAFSAADVASLPTNTQRKPQALARLYDDYLHIVVRGDGPIRGLDGLRGTRVAIGSAESGVAFIAKRLLDLSGLSDPGTLTKVHLGLTESIEAFKRGEVDAFFWSGGLPTKAITDLAAVLPLRLLDLTDAMPSMRNQYPVYNTASIPVSTYNLAGGPVTTLALPNYLLVTDAMPAEVAEALVRGLFDAHGELARANRAALAIDIHSAIETDPVPLHPGAKRYYRDEKA</sequence>
<protein>
    <submittedName>
        <fullName evidence="1">TAXI family TRAP transporter solute-binding subunit</fullName>
    </submittedName>
</protein>
<dbReference type="PANTHER" id="PTHR42941:SF1">
    <property type="entry name" value="SLL1037 PROTEIN"/>
    <property type="match status" value="1"/>
</dbReference>
<dbReference type="NCBIfam" id="TIGR02122">
    <property type="entry name" value="TRAP_TAXI"/>
    <property type="match status" value="1"/>
</dbReference>
<reference evidence="1 2" key="1">
    <citation type="submission" date="2020-06" db="EMBL/GenBank/DDBJ databases">
        <title>Actinokineospora xiongansis sp. nov., isolated from soil of Baiyangdian.</title>
        <authorList>
            <person name="Zhang X."/>
        </authorList>
    </citation>
    <scope>NUCLEOTIDE SEQUENCE [LARGE SCALE GENOMIC DNA]</scope>
    <source>
        <strain evidence="1 2">HBU206404</strain>
    </source>
</reference>
<dbReference type="PANTHER" id="PTHR42941">
    <property type="entry name" value="SLL1037 PROTEIN"/>
    <property type="match status" value="1"/>
</dbReference>
<dbReference type="Pfam" id="PF16868">
    <property type="entry name" value="NMT1_3"/>
    <property type="match status" value="1"/>
</dbReference>
<proteinExistence type="predicted"/>
<organism evidence="1 2">
    <name type="scientific">Actinokineospora xionganensis</name>
    <dbReference type="NCBI Taxonomy" id="2684470"/>
    <lineage>
        <taxon>Bacteria</taxon>
        <taxon>Bacillati</taxon>
        <taxon>Actinomycetota</taxon>
        <taxon>Actinomycetes</taxon>
        <taxon>Pseudonocardiales</taxon>
        <taxon>Pseudonocardiaceae</taxon>
        <taxon>Actinokineospora</taxon>
    </lineage>
</organism>
<dbReference type="SUPFAM" id="SSF53850">
    <property type="entry name" value="Periplasmic binding protein-like II"/>
    <property type="match status" value="1"/>
</dbReference>
<evidence type="ECO:0000313" key="1">
    <source>
        <dbReference type="EMBL" id="MBC6447597.1"/>
    </source>
</evidence>
<accession>A0ABR7L4T6</accession>
<name>A0ABR7L4T6_9PSEU</name>
<keyword evidence="2" id="KW-1185">Reference proteome</keyword>
<evidence type="ECO:0000313" key="2">
    <source>
        <dbReference type="Proteomes" id="UP000734823"/>
    </source>
</evidence>
<gene>
    <name evidence="1" type="ORF">GPZ80_10485</name>
</gene>
<dbReference type="EMBL" id="JABVED010000005">
    <property type="protein sequence ID" value="MBC6447597.1"/>
    <property type="molecule type" value="Genomic_DNA"/>
</dbReference>
<dbReference type="RefSeq" id="WP_187220124.1">
    <property type="nucleotide sequence ID" value="NZ_JABVED010000005.1"/>
</dbReference>
<dbReference type="Proteomes" id="UP000734823">
    <property type="component" value="Unassembled WGS sequence"/>
</dbReference>
<dbReference type="InterPro" id="IPR011852">
    <property type="entry name" value="TRAP_TAXI"/>
</dbReference>
<comment type="caution">
    <text evidence="1">The sequence shown here is derived from an EMBL/GenBank/DDBJ whole genome shotgun (WGS) entry which is preliminary data.</text>
</comment>
<dbReference type="PROSITE" id="PS51257">
    <property type="entry name" value="PROKAR_LIPOPROTEIN"/>
    <property type="match status" value="1"/>
</dbReference>